<proteinExistence type="predicted"/>
<reference evidence="2" key="1">
    <citation type="submission" date="2021-01" db="EMBL/GenBank/DDBJ databases">
        <authorList>
            <person name="Corre E."/>
            <person name="Pelletier E."/>
            <person name="Niang G."/>
            <person name="Scheremetjew M."/>
            <person name="Finn R."/>
            <person name="Kale V."/>
            <person name="Holt S."/>
            <person name="Cochrane G."/>
            <person name="Meng A."/>
            <person name="Brown T."/>
            <person name="Cohen L."/>
        </authorList>
    </citation>
    <scope>NUCLEOTIDE SEQUENCE</scope>
    <source>
        <strain evidence="2">UTEX LB 2760</strain>
    </source>
</reference>
<dbReference type="AlphaFoldDB" id="A0A7S0BG60"/>
<feature type="compositionally biased region" description="Polar residues" evidence="1">
    <location>
        <begin position="65"/>
        <end position="83"/>
    </location>
</feature>
<name>A0A7S0BG60_9RHOD</name>
<organism evidence="2">
    <name type="scientific">Rhodosorus marinus</name>
    <dbReference type="NCBI Taxonomy" id="101924"/>
    <lineage>
        <taxon>Eukaryota</taxon>
        <taxon>Rhodophyta</taxon>
        <taxon>Stylonematophyceae</taxon>
        <taxon>Stylonematales</taxon>
        <taxon>Stylonemataceae</taxon>
        <taxon>Rhodosorus</taxon>
    </lineage>
</organism>
<protein>
    <submittedName>
        <fullName evidence="2">Uncharacterized protein</fullName>
    </submittedName>
</protein>
<evidence type="ECO:0000256" key="1">
    <source>
        <dbReference type="SAM" id="MobiDB-lite"/>
    </source>
</evidence>
<dbReference type="EMBL" id="HBEK01003934">
    <property type="protein sequence ID" value="CAD8392175.1"/>
    <property type="molecule type" value="Transcribed_RNA"/>
</dbReference>
<evidence type="ECO:0000313" key="2">
    <source>
        <dbReference type="EMBL" id="CAD8392175.1"/>
    </source>
</evidence>
<feature type="region of interest" description="Disordered" evidence="1">
    <location>
        <begin position="51"/>
        <end position="98"/>
    </location>
</feature>
<accession>A0A7S0BG60</accession>
<sequence>MAFFRTADVVLCSSSMKTSNECRITVACFMLQRMAQHKIPAFTAAVAQNPCGTQPSSESGKHGTLSYTMAESRSPETTRNNGESHLPGHGGDMPPRVHPLGAGAHVGSQFRESFSTVNLCSRSSAATIQFPRTSWRWFHGESTATVKLEGKRSEIAFP</sequence>
<gene>
    <name evidence="2" type="ORF">RMAR0315_LOCUS2150</name>
</gene>